<dbReference type="AlphaFoldDB" id="A0AA35Y4P7"/>
<proteinExistence type="predicted"/>
<sequence length="101" mass="11090">MDCFGSFPSPGLVGVSNLQDSSASLSHRKRKRNIHMEVEPHHKLVESMVPLEGKKEDDSNITSMEEAKTVAIGKDLGFQIDIGDPVLQEVMGKNGEMNIPK</sequence>
<evidence type="ECO:0000313" key="2">
    <source>
        <dbReference type="Proteomes" id="UP001177003"/>
    </source>
</evidence>
<name>A0AA35Y4P7_LACSI</name>
<organism evidence="1 2">
    <name type="scientific">Lactuca saligna</name>
    <name type="common">Willowleaf lettuce</name>
    <dbReference type="NCBI Taxonomy" id="75948"/>
    <lineage>
        <taxon>Eukaryota</taxon>
        <taxon>Viridiplantae</taxon>
        <taxon>Streptophyta</taxon>
        <taxon>Embryophyta</taxon>
        <taxon>Tracheophyta</taxon>
        <taxon>Spermatophyta</taxon>
        <taxon>Magnoliopsida</taxon>
        <taxon>eudicotyledons</taxon>
        <taxon>Gunneridae</taxon>
        <taxon>Pentapetalae</taxon>
        <taxon>asterids</taxon>
        <taxon>campanulids</taxon>
        <taxon>Asterales</taxon>
        <taxon>Asteraceae</taxon>
        <taxon>Cichorioideae</taxon>
        <taxon>Cichorieae</taxon>
        <taxon>Lactucinae</taxon>
        <taxon>Lactuca</taxon>
    </lineage>
</organism>
<reference evidence="1" key="1">
    <citation type="submission" date="2023-04" db="EMBL/GenBank/DDBJ databases">
        <authorList>
            <person name="Vijverberg K."/>
            <person name="Xiong W."/>
            <person name="Schranz E."/>
        </authorList>
    </citation>
    <scope>NUCLEOTIDE SEQUENCE</scope>
</reference>
<evidence type="ECO:0000313" key="1">
    <source>
        <dbReference type="EMBL" id="CAI9260597.1"/>
    </source>
</evidence>
<keyword evidence="2" id="KW-1185">Reference proteome</keyword>
<dbReference type="Proteomes" id="UP001177003">
    <property type="component" value="Chromosome 0"/>
</dbReference>
<gene>
    <name evidence="1" type="ORF">LSALG_LOCUS1428</name>
</gene>
<accession>A0AA35Y4P7</accession>
<dbReference type="EMBL" id="OX465086">
    <property type="protein sequence ID" value="CAI9260597.1"/>
    <property type="molecule type" value="Genomic_DNA"/>
</dbReference>
<protein>
    <submittedName>
        <fullName evidence="1">Uncharacterized protein</fullName>
    </submittedName>
</protein>